<comment type="caution">
    <text evidence="2">The sequence shown here is derived from an EMBL/GenBank/DDBJ whole genome shotgun (WGS) entry which is preliminary data.</text>
</comment>
<keyword evidence="3" id="KW-1185">Reference proteome</keyword>
<dbReference type="InterPro" id="IPR001036">
    <property type="entry name" value="Acrflvin-R"/>
</dbReference>
<accession>A0A1E5JNA8</accession>
<dbReference type="GO" id="GO:0042910">
    <property type="term" value="F:xenobiotic transmembrane transporter activity"/>
    <property type="evidence" value="ECO:0007669"/>
    <property type="project" value="TreeGrafter"/>
</dbReference>
<keyword evidence="1" id="KW-0812">Transmembrane</keyword>
<dbReference type="SUPFAM" id="SSF82693">
    <property type="entry name" value="Multidrug efflux transporter AcrB pore domain, PN1, PN2, PC1 and PC2 subdomains"/>
    <property type="match status" value="1"/>
</dbReference>
<dbReference type="EMBL" id="LSOG01000081">
    <property type="protein sequence ID" value="OEH46026.1"/>
    <property type="molecule type" value="Genomic_DNA"/>
</dbReference>
<dbReference type="Pfam" id="PF00873">
    <property type="entry name" value="ACR_tran"/>
    <property type="match status" value="1"/>
</dbReference>
<dbReference type="PANTHER" id="PTHR32063">
    <property type="match status" value="1"/>
</dbReference>
<protein>
    <recommendedName>
        <fullName evidence="4">Swarming motility protein SwrC</fullName>
    </recommendedName>
</protein>
<dbReference type="GO" id="GO:0005886">
    <property type="term" value="C:plasma membrane"/>
    <property type="evidence" value="ECO:0007669"/>
    <property type="project" value="TreeGrafter"/>
</dbReference>
<proteinExistence type="predicted"/>
<keyword evidence="1" id="KW-0472">Membrane</keyword>
<keyword evidence="1" id="KW-1133">Transmembrane helix</keyword>
<organism evidence="2 3">
    <name type="scientific">Legionella parisiensis</name>
    <dbReference type="NCBI Taxonomy" id="45071"/>
    <lineage>
        <taxon>Bacteria</taxon>
        <taxon>Pseudomonadati</taxon>
        <taxon>Pseudomonadota</taxon>
        <taxon>Gammaproteobacteria</taxon>
        <taxon>Legionellales</taxon>
        <taxon>Legionellaceae</taxon>
        <taxon>Legionella</taxon>
    </lineage>
</organism>
<evidence type="ECO:0008006" key="4">
    <source>
        <dbReference type="Google" id="ProtNLM"/>
    </source>
</evidence>
<gene>
    <name evidence="2" type="ORF">lpari_03004</name>
</gene>
<reference evidence="2 3" key="1">
    <citation type="submission" date="2016-02" db="EMBL/GenBank/DDBJ databases">
        <title>Secondary metabolites in Legionella.</title>
        <authorList>
            <person name="Tobias N.J."/>
            <person name="Bode H.B."/>
        </authorList>
    </citation>
    <scope>NUCLEOTIDE SEQUENCE [LARGE SCALE GENOMIC DNA]</scope>
    <source>
        <strain evidence="2 3">DSM 19216</strain>
    </source>
</reference>
<dbReference type="Gene3D" id="3.30.70.1430">
    <property type="entry name" value="Multidrug efflux transporter AcrB pore domain"/>
    <property type="match status" value="1"/>
</dbReference>
<dbReference type="PANTHER" id="PTHR32063:SF18">
    <property type="entry name" value="CATION EFFLUX SYSTEM PROTEIN"/>
    <property type="match status" value="1"/>
</dbReference>
<evidence type="ECO:0000256" key="1">
    <source>
        <dbReference type="SAM" id="Phobius"/>
    </source>
</evidence>
<evidence type="ECO:0000313" key="3">
    <source>
        <dbReference type="Proteomes" id="UP000095229"/>
    </source>
</evidence>
<sequence>MALANYAIKNKTVTSFILILLVIAGSLCFFKLGRLEDPEFTVKTATITTHYPGASAEQVELEVTDHIEKKFKKCRK</sequence>
<dbReference type="AlphaFoldDB" id="A0A1E5JNA8"/>
<evidence type="ECO:0000313" key="2">
    <source>
        <dbReference type="EMBL" id="OEH46026.1"/>
    </source>
</evidence>
<dbReference type="Proteomes" id="UP000095229">
    <property type="component" value="Unassembled WGS sequence"/>
</dbReference>
<feature type="transmembrane region" description="Helical" evidence="1">
    <location>
        <begin position="12"/>
        <end position="30"/>
    </location>
</feature>
<dbReference type="PATRIC" id="fig|45071.7.peg.3215"/>
<name>A0A1E5JNA8_9GAMM</name>
<dbReference type="Gene3D" id="1.20.1640.10">
    <property type="entry name" value="Multidrug efflux transporter AcrB transmembrane domain"/>
    <property type="match status" value="1"/>
</dbReference>